<organism evidence="1">
    <name type="scientific">Schistosoma haematobium</name>
    <name type="common">Blood fluke</name>
    <dbReference type="NCBI Taxonomy" id="6185"/>
    <lineage>
        <taxon>Eukaryota</taxon>
        <taxon>Metazoa</taxon>
        <taxon>Spiralia</taxon>
        <taxon>Lophotrochozoa</taxon>
        <taxon>Platyhelminthes</taxon>
        <taxon>Trematoda</taxon>
        <taxon>Digenea</taxon>
        <taxon>Strigeidida</taxon>
        <taxon>Schistosomatoidea</taxon>
        <taxon>Schistosomatidae</taxon>
        <taxon>Schistosoma</taxon>
    </lineage>
</organism>
<proteinExistence type="predicted"/>
<sequence>IGIQNIKYSELPQHQHINRKSPPLCSRYHSKDRTSKNEHLIMLSLFSLRVATIWNALLAEVTTAPSVDRLRWRLDKHVLTHRLRFLSRIS</sequence>
<gene>
    <name evidence="1" type="ORF">MS3_04089</name>
</gene>
<protein>
    <submittedName>
        <fullName evidence="1">Uncharacterized protein</fullName>
    </submittedName>
</protein>
<accession>A0A094ZP01</accession>
<feature type="non-terminal residue" evidence="1">
    <location>
        <position position="90"/>
    </location>
</feature>
<evidence type="ECO:0000313" key="1">
    <source>
        <dbReference type="EMBL" id="KGB35832.1"/>
    </source>
</evidence>
<dbReference type="EMBL" id="KL250719">
    <property type="protein sequence ID" value="KGB35832.1"/>
    <property type="molecule type" value="Genomic_DNA"/>
</dbReference>
<name>A0A094ZP01_SCHHA</name>
<dbReference type="AlphaFoldDB" id="A0A094ZP01"/>
<reference evidence="1" key="1">
    <citation type="journal article" date="2012" name="Nat. Genet.">
        <title>Whole-genome sequence of Schistosoma haematobium.</title>
        <authorList>
            <person name="Young N.D."/>
            <person name="Jex A.R."/>
            <person name="Li B."/>
            <person name="Liu S."/>
            <person name="Yang L."/>
            <person name="Xiong Z."/>
            <person name="Li Y."/>
            <person name="Cantacessi C."/>
            <person name="Hall R.S."/>
            <person name="Xu X."/>
            <person name="Chen F."/>
            <person name="Wu X."/>
            <person name="Zerlotini A."/>
            <person name="Oliveira G."/>
            <person name="Hofmann A."/>
            <person name="Zhang G."/>
            <person name="Fang X."/>
            <person name="Kang Y."/>
            <person name="Campbell B.E."/>
            <person name="Loukas A."/>
            <person name="Ranganathan S."/>
            <person name="Rollinson D."/>
            <person name="Rinaldi G."/>
            <person name="Brindley P.J."/>
            <person name="Yang H."/>
            <person name="Wang J."/>
            <person name="Wang J."/>
            <person name="Gasser R.B."/>
        </authorList>
    </citation>
    <scope>NUCLEOTIDE SEQUENCE [LARGE SCALE GENOMIC DNA]</scope>
</reference>
<feature type="non-terminal residue" evidence="1">
    <location>
        <position position="1"/>
    </location>
</feature>